<evidence type="ECO:0000313" key="1">
    <source>
        <dbReference type="EMBL" id="APZ94496.1"/>
    </source>
</evidence>
<name>A0A1P8WKD2_9PLAN</name>
<accession>A0A1P8WKD2</accession>
<dbReference type="Proteomes" id="UP000187735">
    <property type="component" value="Chromosome"/>
</dbReference>
<organism evidence="1 2">
    <name type="scientific">Fuerstiella marisgermanici</name>
    <dbReference type="NCBI Taxonomy" id="1891926"/>
    <lineage>
        <taxon>Bacteria</taxon>
        <taxon>Pseudomonadati</taxon>
        <taxon>Planctomycetota</taxon>
        <taxon>Planctomycetia</taxon>
        <taxon>Planctomycetales</taxon>
        <taxon>Planctomycetaceae</taxon>
        <taxon>Fuerstiella</taxon>
    </lineage>
</organism>
<dbReference type="KEGG" id="fmr:Fuma_04128"/>
<reference evidence="1 2" key="1">
    <citation type="journal article" date="2016" name="Front. Microbiol.">
        <title>Fuerstia marisgermanicae gen. nov., sp. nov., an Unusual Member of the Phylum Planctomycetes from the German Wadden Sea.</title>
        <authorList>
            <person name="Kohn T."/>
            <person name="Heuer A."/>
            <person name="Jogler M."/>
            <person name="Vollmers J."/>
            <person name="Boedeker C."/>
            <person name="Bunk B."/>
            <person name="Rast P."/>
            <person name="Borchert D."/>
            <person name="Glockner I."/>
            <person name="Freese H.M."/>
            <person name="Klenk H.P."/>
            <person name="Overmann J."/>
            <person name="Kaster A.K."/>
            <person name="Rohde M."/>
            <person name="Wiegand S."/>
            <person name="Jogler C."/>
        </authorList>
    </citation>
    <scope>NUCLEOTIDE SEQUENCE [LARGE SCALE GENOMIC DNA]</scope>
    <source>
        <strain evidence="1 2">NH11</strain>
    </source>
</reference>
<dbReference type="STRING" id="1891926.Fuma_04128"/>
<keyword evidence="2" id="KW-1185">Reference proteome</keyword>
<evidence type="ECO:0000313" key="2">
    <source>
        <dbReference type="Proteomes" id="UP000187735"/>
    </source>
</evidence>
<dbReference type="AlphaFoldDB" id="A0A1P8WKD2"/>
<protein>
    <submittedName>
        <fullName evidence="1">Uncharacterized protein</fullName>
    </submittedName>
</protein>
<sequence>MRDDAAFRLDWLCEFGGDSASEIAESVVEKSRRNFLKSVVQLTVSVRATKIAAAMQQLTFFGTSP</sequence>
<gene>
    <name evidence="1" type="ORF">Fuma_04128</name>
</gene>
<proteinExistence type="predicted"/>
<dbReference type="EMBL" id="CP017641">
    <property type="protein sequence ID" value="APZ94496.1"/>
    <property type="molecule type" value="Genomic_DNA"/>
</dbReference>